<feature type="domain" description="Bifunctional inhibitor/plant lipid transfer protein/seed storage helical" evidence="2">
    <location>
        <begin position="23"/>
        <end position="100"/>
    </location>
</feature>
<dbReference type="AlphaFoldDB" id="A0A0A9GWP1"/>
<evidence type="ECO:0000259" key="2">
    <source>
        <dbReference type="Pfam" id="PF14368"/>
    </source>
</evidence>
<organism evidence="3">
    <name type="scientific">Arundo donax</name>
    <name type="common">Giant reed</name>
    <name type="synonym">Donax arundinaceus</name>
    <dbReference type="NCBI Taxonomy" id="35708"/>
    <lineage>
        <taxon>Eukaryota</taxon>
        <taxon>Viridiplantae</taxon>
        <taxon>Streptophyta</taxon>
        <taxon>Embryophyta</taxon>
        <taxon>Tracheophyta</taxon>
        <taxon>Spermatophyta</taxon>
        <taxon>Magnoliopsida</taxon>
        <taxon>Liliopsida</taxon>
        <taxon>Poales</taxon>
        <taxon>Poaceae</taxon>
        <taxon>PACMAD clade</taxon>
        <taxon>Arundinoideae</taxon>
        <taxon>Arundineae</taxon>
        <taxon>Arundo</taxon>
    </lineage>
</organism>
<dbReference type="InterPro" id="IPR016140">
    <property type="entry name" value="Bifunc_inhib/LTP/seed_store"/>
</dbReference>
<sequence length="101" mass="11257">MLPGKAAVFLLLLCSVVCVHQVNSDELVCTEKQKEAILSKCEHILTRGSFAIIKPRKGSECCVKVRDVPHIDMNCIVKLLTCQEGMEYVGTRILKLQHDCS</sequence>
<dbReference type="Pfam" id="PF14368">
    <property type="entry name" value="LTP_2"/>
    <property type="match status" value="1"/>
</dbReference>
<accession>A0A0A9GWP1</accession>
<feature type="chain" id="PRO_5002045059" evidence="1">
    <location>
        <begin position="25"/>
        <end position="101"/>
    </location>
</feature>
<reference evidence="3" key="1">
    <citation type="submission" date="2014-09" db="EMBL/GenBank/DDBJ databases">
        <authorList>
            <person name="Magalhaes I.L.F."/>
            <person name="Oliveira U."/>
            <person name="Santos F.R."/>
            <person name="Vidigal T.H.D.A."/>
            <person name="Brescovit A.D."/>
            <person name="Santos A.J."/>
        </authorList>
    </citation>
    <scope>NUCLEOTIDE SEQUENCE</scope>
    <source>
        <tissue evidence="3">Shoot tissue taken approximately 20 cm above the soil surface</tissue>
    </source>
</reference>
<keyword evidence="1" id="KW-0732">Signal</keyword>
<proteinExistence type="predicted"/>
<evidence type="ECO:0000313" key="3">
    <source>
        <dbReference type="EMBL" id="JAE29420.1"/>
    </source>
</evidence>
<feature type="signal peptide" evidence="1">
    <location>
        <begin position="1"/>
        <end position="24"/>
    </location>
</feature>
<reference evidence="3" key="2">
    <citation type="journal article" date="2015" name="Data Brief">
        <title>Shoot transcriptome of the giant reed, Arundo donax.</title>
        <authorList>
            <person name="Barrero R.A."/>
            <person name="Guerrero F.D."/>
            <person name="Moolhuijzen P."/>
            <person name="Goolsby J.A."/>
            <person name="Tidwell J."/>
            <person name="Bellgard S.E."/>
            <person name="Bellgard M.I."/>
        </authorList>
    </citation>
    <scope>NUCLEOTIDE SEQUENCE</scope>
    <source>
        <tissue evidence="3">Shoot tissue taken approximately 20 cm above the soil surface</tissue>
    </source>
</reference>
<name>A0A0A9GWP1_ARUDO</name>
<dbReference type="EMBL" id="GBRH01168476">
    <property type="protein sequence ID" value="JAE29420.1"/>
    <property type="molecule type" value="Transcribed_RNA"/>
</dbReference>
<evidence type="ECO:0000256" key="1">
    <source>
        <dbReference type="SAM" id="SignalP"/>
    </source>
</evidence>
<protein>
    <submittedName>
        <fullName evidence="3">Betl4</fullName>
    </submittedName>
</protein>